<dbReference type="PANTHER" id="PTHR43157:SF31">
    <property type="entry name" value="PHOSPHATIDYLINOSITOL-GLYCAN BIOSYNTHESIS CLASS F PROTEIN"/>
    <property type="match status" value="1"/>
</dbReference>
<organism evidence="2 3">
    <name type="scientific">Streptomyces hoynatensis</name>
    <dbReference type="NCBI Taxonomy" id="1141874"/>
    <lineage>
        <taxon>Bacteria</taxon>
        <taxon>Bacillati</taxon>
        <taxon>Actinomycetota</taxon>
        <taxon>Actinomycetes</taxon>
        <taxon>Kitasatosporales</taxon>
        <taxon>Streptomycetaceae</taxon>
        <taxon>Streptomyces</taxon>
    </lineage>
</organism>
<dbReference type="PANTHER" id="PTHR43157">
    <property type="entry name" value="PHOSPHATIDYLINOSITOL-GLYCAN BIOSYNTHESIS CLASS F PROTEIN-RELATED"/>
    <property type="match status" value="1"/>
</dbReference>
<evidence type="ECO:0000313" key="3">
    <source>
        <dbReference type="Proteomes" id="UP000272474"/>
    </source>
</evidence>
<dbReference type="Proteomes" id="UP000272474">
    <property type="component" value="Unassembled WGS sequence"/>
</dbReference>
<dbReference type="AlphaFoldDB" id="A0A3A9YU04"/>
<dbReference type="OrthoDB" id="3237043at2"/>
<proteinExistence type="predicted"/>
<name>A0A3A9YU04_9ACTN</name>
<comment type="caution">
    <text evidence="2">The sequence shown here is derived from an EMBL/GenBank/DDBJ whole genome shotgun (WGS) entry which is preliminary data.</text>
</comment>
<dbReference type="Gene3D" id="3.40.50.720">
    <property type="entry name" value="NAD(P)-binding Rossmann-like Domain"/>
    <property type="match status" value="1"/>
</dbReference>
<dbReference type="PRINTS" id="PR00081">
    <property type="entry name" value="GDHRDH"/>
</dbReference>
<dbReference type="GO" id="GO:0016491">
    <property type="term" value="F:oxidoreductase activity"/>
    <property type="evidence" value="ECO:0007669"/>
    <property type="project" value="UniProtKB-KW"/>
</dbReference>
<evidence type="ECO:0000256" key="1">
    <source>
        <dbReference type="ARBA" id="ARBA00023002"/>
    </source>
</evidence>
<dbReference type="Pfam" id="PF00106">
    <property type="entry name" value="adh_short"/>
    <property type="match status" value="1"/>
</dbReference>
<accession>A0A3A9YU04</accession>
<reference evidence="2 3" key="1">
    <citation type="journal article" date="2014" name="Int. J. Syst. Evol. Microbiol.">
        <title>Streptomyces hoynatensis sp. nov., isolated from deep marine sediment.</title>
        <authorList>
            <person name="Veyisoglu A."/>
            <person name="Sahin N."/>
        </authorList>
    </citation>
    <scope>NUCLEOTIDE SEQUENCE [LARGE SCALE GENOMIC DNA]</scope>
    <source>
        <strain evidence="2 3">KCTC 29097</strain>
    </source>
</reference>
<dbReference type="InterPro" id="IPR002347">
    <property type="entry name" value="SDR_fam"/>
</dbReference>
<gene>
    <name evidence="2" type="ORF">D7294_21235</name>
</gene>
<keyword evidence="1" id="KW-0560">Oxidoreductase</keyword>
<dbReference type="InterPro" id="IPR036291">
    <property type="entry name" value="NAD(P)-bd_dom_sf"/>
</dbReference>
<dbReference type="SUPFAM" id="SSF51735">
    <property type="entry name" value="NAD(P)-binding Rossmann-fold domains"/>
    <property type="match status" value="1"/>
</dbReference>
<protein>
    <submittedName>
        <fullName evidence="2">SDR family NAD(P)-dependent oxidoreductase</fullName>
    </submittedName>
</protein>
<evidence type="ECO:0000313" key="2">
    <source>
        <dbReference type="EMBL" id="RKN39513.1"/>
    </source>
</evidence>
<dbReference type="EMBL" id="RBAL01000013">
    <property type="protein sequence ID" value="RKN39513.1"/>
    <property type="molecule type" value="Genomic_DNA"/>
</dbReference>
<sequence>MADAHDPAEPATASAAPPKTIVLTGGTAGIGRQAVRQLAALGHRVILIGRDRERGERVEADLRRSVPEAGHALVLGDLATAKGIEEISGRVGELTDRVDVLVNCAGMMTPKLRLSEEGFELNVAVNHLAPFSLTSRLLPLLRNGAGRVVNVNSEVHRNAHGIDVSDLRGEGGYEPFRAYGKSKLANLLFSLELSSRYPELTVLALHPGVVRTSLGRSFPKAQVMLFMAIATSATKGARPVVRLAVEEGLPSGGYWDRFTPSQPSAAARDAAAAAWLWQVTEELRGPFEGTRAA</sequence>
<dbReference type="RefSeq" id="WP_120682170.1">
    <property type="nucleotide sequence ID" value="NZ_RBAL01000013.1"/>
</dbReference>
<keyword evidence="3" id="KW-1185">Reference proteome</keyword>